<organism evidence="1 2">
    <name type="scientific">Rhizobium aquaticum</name>
    <dbReference type="NCBI Taxonomy" id="1549636"/>
    <lineage>
        <taxon>Bacteria</taxon>
        <taxon>Pseudomonadati</taxon>
        <taxon>Pseudomonadota</taxon>
        <taxon>Alphaproteobacteria</taxon>
        <taxon>Hyphomicrobiales</taxon>
        <taxon>Rhizobiaceae</taxon>
        <taxon>Rhizobium/Agrobacterium group</taxon>
        <taxon>Rhizobium</taxon>
    </lineage>
</organism>
<reference evidence="1 2" key="1">
    <citation type="submission" date="2024-06" db="EMBL/GenBank/DDBJ databases">
        <title>Genomic Encyclopedia of Type Strains, Phase IV (KMG-IV): sequencing the most valuable type-strain genomes for metagenomic binning, comparative biology and taxonomic classification.</title>
        <authorList>
            <person name="Goeker M."/>
        </authorList>
    </citation>
    <scope>NUCLEOTIDE SEQUENCE [LARGE SCALE GENOMIC DNA]</scope>
    <source>
        <strain evidence="1 2">DSM 29780</strain>
    </source>
</reference>
<dbReference type="InterPro" id="IPR014598">
    <property type="entry name" value="UCP035865"/>
</dbReference>
<dbReference type="PIRSF" id="PIRSF035865">
    <property type="entry name" value="UCP035865"/>
    <property type="match status" value="1"/>
</dbReference>
<comment type="caution">
    <text evidence="1">The sequence shown here is derived from an EMBL/GenBank/DDBJ whole genome shotgun (WGS) entry which is preliminary data.</text>
</comment>
<dbReference type="InterPro" id="IPR019285">
    <property type="entry name" value="DUF2336"/>
</dbReference>
<dbReference type="Pfam" id="PF10098">
    <property type="entry name" value="DUF2336"/>
    <property type="match status" value="1"/>
</dbReference>
<sequence length="334" mass="35753">MAATFLLDDVSPKVRVTLAEALADDENAPRPVILALTEDRIDIAATIVARSPVLSDNDLIDLVGRGSHEIRSAVAVRAVVSAPVAAALAEVGGRLDIALLLRNPGARLTPNVMVRLASRCGKDATIRELLLERQELPATARHILIEKIGDTLSDSGLVAALIPPRKRERIRREACESALVRVLAGAGEAELAEMTEHLRAEGRLSTMFLIHALCAGRTAFFAEVISNLSGVARARARSILASGRPRAVRALIEAGGIHRDLSAVFCEAVTIWREEGGDIPGDAGIFLRLAERCRGQGDLSDAGHALIDAVERLAISEMRQMARAYVQELLTEAA</sequence>
<dbReference type="Proteomes" id="UP001549047">
    <property type="component" value="Unassembled WGS sequence"/>
</dbReference>
<gene>
    <name evidence="1" type="ORF">ABID16_000890</name>
</gene>
<protein>
    <submittedName>
        <fullName evidence="1">Uncharacterized protein (DUF2336 family)</fullName>
    </submittedName>
</protein>
<evidence type="ECO:0000313" key="1">
    <source>
        <dbReference type="EMBL" id="MET3612585.1"/>
    </source>
</evidence>
<dbReference type="EMBL" id="JBEPMB010000001">
    <property type="protein sequence ID" value="MET3612585.1"/>
    <property type="molecule type" value="Genomic_DNA"/>
</dbReference>
<evidence type="ECO:0000313" key="2">
    <source>
        <dbReference type="Proteomes" id="UP001549047"/>
    </source>
</evidence>
<accession>A0ABV2IVR8</accession>
<proteinExistence type="predicted"/>
<name>A0ABV2IVR8_9HYPH</name>
<dbReference type="RefSeq" id="WP_354555148.1">
    <property type="nucleotide sequence ID" value="NZ_JBEPMB010000001.1"/>
</dbReference>
<keyword evidence="2" id="KW-1185">Reference proteome</keyword>